<name>A0ABU6MFI6_9BACI</name>
<keyword evidence="2" id="KW-1185">Reference proteome</keyword>
<evidence type="ECO:0000313" key="1">
    <source>
        <dbReference type="EMBL" id="MED1203455.1"/>
    </source>
</evidence>
<dbReference type="Proteomes" id="UP001341444">
    <property type="component" value="Unassembled WGS sequence"/>
</dbReference>
<protein>
    <submittedName>
        <fullName evidence="1">Uncharacterized protein</fullName>
    </submittedName>
</protein>
<sequence length="89" mass="10017">MERKARDSCRISVFGGTPQELAMMRLPNPPPREKRVPAAQINPAGRSGYSTISQLEPGVETNPKLIEAKRSTCRLIDIQTNHRQKKHPK</sequence>
<comment type="caution">
    <text evidence="1">The sequence shown here is derived from an EMBL/GenBank/DDBJ whole genome shotgun (WGS) entry which is preliminary data.</text>
</comment>
<accession>A0ABU6MFI6</accession>
<dbReference type="RefSeq" id="WP_328006912.1">
    <property type="nucleotide sequence ID" value="NZ_JARMAB010000012.1"/>
</dbReference>
<organism evidence="1 2">
    <name type="scientific">Heyndrickxia acidicola</name>
    <dbReference type="NCBI Taxonomy" id="209389"/>
    <lineage>
        <taxon>Bacteria</taxon>
        <taxon>Bacillati</taxon>
        <taxon>Bacillota</taxon>
        <taxon>Bacilli</taxon>
        <taxon>Bacillales</taxon>
        <taxon>Bacillaceae</taxon>
        <taxon>Heyndrickxia</taxon>
    </lineage>
</organism>
<gene>
    <name evidence="1" type="ORF">P4T90_10225</name>
</gene>
<evidence type="ECO:0000313" key="2">
    <source>
        <dbReference type="Proteomes" id="UP001341444"/>
    </source>
</evidence>
<dbReference type="EMBL" id="JARMAB010000012">
    <property type="protein sequence ID" value="MED1203455.1"/>
    <property type="molecule type" value="Genomic_DNA"/>
</dbReference>
<proteinExistence type="predicted"/>
<reference evidence="1 2" key="1">
    <citation type="submission" date="2023-03" db="EMBL/GenBank/DDBJ databases">
        <title>Bacillus Genome Sequencing.</title>
        <authorList>
            <person name="Dunlap C."/>
        </authorList>
    </citation>
    <scope>NUCLEOTIDE SEQUENCE [LARGE SCALE GENOMIC DNA]</scope>
    <source>
        <strain evidence="1 2">B-23453</strain>
    </source>
</reference>